<reference evidence="2" key="1">
    <citation type="journal article" date="2014" name="Int. J. Syst. Evol. Microbiol.">
        <title>Complete genome sequence of Corynebacterium casei LMG S-19264T (=DSM 44701T), isolated from a smear-ripened cheese.</title>
        <authorList>
            <consortium name="US DOE Joint Genome Institute (JGI-PGF)"/>
            <person name="Walter F."/>
            <person name="Albersmeier A."/>
            <person name="Kalinowski J."/>
            <person name="Ruckert C."/>
        </authorList>
    </citation>
    <scope>NUCLEOTIDE SEQUENCE</scope>
    <source>
        <strain evidence="2">CGMCC 1.12987</strain>
    </source>
</reference>
<evidence type="ECO:0000313" key="2">
    <source>
        <dbReference type="EMBL" id="GGG18793.1"/>
    </source>
</evidence>
<name>A0A917G1X9_9BACL</name>
<feature type="transmembrane region" description="Helical" evidence="1">
    <location>
        <begin position="104"/>
        <end position="121"/>
    </location>
</feature>
<dbReference type="EMBL" id="BMGR01000014">
    <property type="protein sequence ID" value="GGG18793.1"/>
    <property type="molecule type" value="Genomic_DNA"/>
</dbReference>
<dbReference type="RefSeq" id="WP_188532789.1">
    <property type="nucleotide sequence ID" value="NZ_BMGR01000014.1"/>
</dbReference>
<organism evidence="2 3">
    <name type="scientific">Paenibacillus abyssi</name>
    <dbReference type="NCBI Taxonomy" id="1340531"/>
    <lineage>
        <taxon>Bacteria</taxon>
        <taxon>Bacillati</taxon>
        <taxon>Bacillota</taxon>
        <taxon>Bacilli</taxon>
        <taxon>Bacillales</taxon>
        <taxon>Paenibacillaceae</taxon>
        <taxon>Paenibacillus</taxon>
    </lineage>
</organism>
<reference evidence="2" key="2">
    <citation type="submission" date="2020-09" db="EMBL/GenBank/DDBJ databases">
        <authorList>
            <person name="Sun Q."/>
            <person name="Zhou Y."/>
        </authorList>
    </citation>
    <scope>NUCLEOTIDE SEQUENCE</scope>
    <source>
        <strain evidence="2">CGMCC 1.12987</strain>
    </source>
</reference>
<accession>A0A917G1X9</accession>
<proteinExistence type="predicted"/>
<protein>
    <submittedName>
        <fullName evidence="2">Uncharacterized protein</fullName>
    </submittedName>
</protein>
<keyword evidence="1" id="KW-0812">Transmembrane</keyword>
<keyword evidence="1" id="KW-0472">Membrane</keyword>
<keyword evidence="1" id="KW-1133">Transmembrane helix</keyword>
<dbReference type="AlphaFoldDB" id="A0A917G1X9"/>
<evidence type="ECO:0000256" key="1">
    <source>
        <dbReference type="SAM" id="Phobius"/>
    </source>
</evidence>
<evidence type="ECO:0000313" key="3">
    <source>
        <dbReference type="Proteomes" id="UP000644756"/>
    </source>
</evidence>
<feature type="transmembrane region" description="Helical" evidence="1">
    <location>
        <begin position="263"/>
        <end position="286"/>
    </location>
</feature>
<dbReference type="Proteomes" id="UP000644756">
    <property type="component" value="Unassembled WGS sequence"/>
</dbReference>
<comment type="caution">
    <text evidence="2">The sequence shown here is derived from an EMBL/GenBank/DDBJ whole genome shotgun (WGS) entry which is preliminary data.</text>
</comment>
<gene>
    <name evidence="2" type="ORF">GCM10010916_39500</name>
</gene>
<keyword evidence="3" id="KW-1185">Reference proteome</keyword>
<sequence>MANNIIMICLYLLPLIPLMYLFSLARAAILPGRLSVFTQMRHYFDVRKDDVVGFYQREDMIKQFEEAGLLAAGFTPMKYRVTRDLGIFTFAMILNIRYILNVEQGYPVFGLVLLFLLYGALQLRESFPIKYLLLGMKVQYERQKNAEIFILQQLISNEYADKNTTKQNIYHMFMYMRRFLKYTRPAVDRFLEEYPHDPHNREKAFNSFARIVGTTEAQSLAEILYQVDQSSPEEVHEILTKRYEELKKKRQEAYRGAMKDRGVVAYTLTFAGVMMVIICGLFVYYLEYKDMMGATYNMN</sequence>